<dbReference type="PANTHER" id="PTHR47466">
    <property type="match status" value="1"/>
</dbReference>
<dbReference type="Gene3D" id="3.40.390.10">
    <property type="entry name" value="Collagenase (Catalytic Domain)"/>
    <property type="match status" value="1"/>
</dbReference>
<dbReference type="PANTHER" id="PTHR47466:SF1">
    <property type="entry name" value="METALLOPROTEASE MEP1 (AFU_ORTHOLOGUE AFUA_1G07730)-RELATED"/>
    <property type="match status" value="1"/>
</dbReference>
<evidence type="ECO:0000256" key="8">
    <source>
        <dbReference type="ARBA" id="ARBA00023157"/>
    </source>
</evidence>
<dbReference type="InterPro" id="IPR008754">
    <property type="entry name" value="Peptidase_M43"/>
</dbReference>
<keyword evidence="6" id="KW-0862">Zinc</keyword>
<evidence type="ECO:0000256" key="2">
    <source>
        <dbReference type="ARBA" id="ARBA00022670"/>
    </source>
</evidence>
<comment type="caution">
    <text evidence="11">The sequence shown here is derived from an EMBL/GenBank/DDBJ whole genome shotgun (WGS) entry which is preliminary data.</text>
</comment>
<evidence type="ECO:0000256" key="3">
    <source>
        <dbReference type="ARBA" id="ARBA00022723"/>
    </source>
</evidence>
<dbReference type="EMBL" id="JAKZGS010000001">
    <property type="protein sequence ID" value="MCH7396444.1"/>
    <property type="molecule type" value="Genomic_DNA"/>
</dbReference>
<keyword evidence="12" id="KW-1185">Reference proteome</keyword>
<dbReference type="Proteomes" id="UP001165488">
    <property type="component" value="Unassembled WGS sequence"/>
</dbReference>
<evidence type="ECO:0000256" key="6">
    <source>
        <dbReference type="ARBA" id="ARBA00022833"/>
    </source>
</evidence>
<evidence type="ECO:0000313" key="12">
    <source>
        <dbReference type="Proteomes" id="UP001165488"/>
    </source>
</evidence>
<evidence type="ECO:0000256" key="7">
    <source>
        <dbReference type="ARBA" id="ARBA00023049"/>
    </source>
</evidence>
<keyword evidence="3" id="KW-0479">Metal-binding</keyword>
<evidence type="ECO:0000256" key="4">
    <source>
        <dbReference type="ARBA" id="ARBA00022729"/>
    </source>
</evidence>
<dbReference type="Pfam" id="PF05572">
    <property type="entry name" value="Peptidase_M43"/>
    <property type="match status" value="1"/>
</dbReference>
<dbReference type="SUPFAM" id="SSF55486">
    <property type="entry name" value="Metalloproteases ('zincins'), catalytic domain"/>
    <property type="match status" value="1"/>
</dbReference>
<feature type="domain" description="Peptidase M43 pregnancy-associated plasma-A" evidence="9">
    <location>
        <begin position="192"/>
        <end position="342"/>
    </location>
</feature>
<gene>
    <name evidence="11" type="ORF">MM236_00525</name>
</gene>
<organism evidence="11 12">
    <name type="scientific">Belliella calami</name>
    <dbReference type="NCBI Taxonomy" id="2923436"/>
    <lineage>
        <taxon>Bacteria</taxon>
        <taxon>Pseudomonadati</taxon>
        <taxon>Bacteroidota</taxon>
        <taxon>Cytophagia</taxon>
        <taxon>Cytophagales</taxon>
        <taxon>Cyclobacteriaceae</taxon>
        <taxon>Belliella</taxon>
    </lineage>
</organism>
<dbReference type="RefSeq" id="WP_241272965.1">
    <property type="nucleotide sequence ID" value="NZ_JAKZGS010000001.1"/>
</dbReference>
<protein>
    <submittedName>
        <fullName evidence="11">M43 family zinc metalloprotease</fullName>
    </submittedName>
</protein>
<sequence length="1022" mass="113805">MNRIFQKLWIRFGLSFSFIFLSFNVFSQGFFGQPYKHIHDEKCASVHIEKLQEEALGIYGSREYFESWMVGKKAEISKRPSIQNRLQNESRVIPVVVHIIHNGTPVGQGANIPQSQIEAQIRSLNEDFRRANQDQNQTPSEFLNVAADANIEFVLAKADPNGFPTTGIVRVQGTRTVYGIDDASIISSISSWPTEDYLNIWVVPLSQPFIGYATFPVSDLPGLNFAPSPAEFDGVTVDYRYFGEGGSAVSGSRGRTATHEVGHYLGLRHIWGDPNTGQDGCLVDDFVDDTPNQDADNNNCRINNPRFSCGTRDMTENYMDYTPDACMNLFTQGQVDRMNVVLEFSPRRGSLINNFATQEPILPNLDLSVEEIVNPKDLICSNVIVPEVEFLNRGLNVISSARIEISLNDNIVETRDLSLNLATTESITVSFNPITLIGDGQTEFKVRIIQVNGGIDANISNNERTSVPILQTEINLPYSLDLSDAGNDWVIRNPDNLFTWENVTLPISGVNQNLLFIRHYEYEAPGQLDFFISPTVNLTNFPNAQLTFNLAHAPFENPSLSDILFVAVSTDCGNTFDIINPPYSKDRTFLQTSTPTPNEFIPTSNAQFRREVLNLSAFSDFDNVRIAFITRNGYGNNIYLKDIEILSEETYNYKLDLNRLVSPGPINDGSQSSEVIQLTNSGNLPVNGFLISRRTNSGSEQTFIARGQNIEVGTTTTLELPNSIVNTGVSRLEYLIENPNFDQNFGTSSNLTQFTLKNEATIRSPWRQNFDGIVSFLPWSAINVNTNENTWELISLQSGSQNNAVVLEGIGSENPNWFGSPVFDLSVSRQASIFYDLGAGNQSETTIFKTMVSTDGGVTYQEINRKTGTEINTVENGEFNPNVRENYRREFVNLTDYAGSGADSIRVAFVIENGTDTNGSVYLDNIELFLSANEDPVDPGLGNTVIFPNPARDIFNIAFNFATYESVNIQVFSSTGALVQDIDYPNTLNQTYSFSSQLFSKGVFIVKITSNSITETRKLIIH</sequence>
<dbReference type="GO" id="GO:0008237">
    <property type="term" value="F:metallopeptidase activity"/>
    <property type="evidence" value="ECO:0007669"/>
    <property type="project" value="UniProtKB-KW"/>
</dbReference>
<feature type="domain" description="Secretion system C-terminal sorting" evidence="10">
    <location>
        <begin position="946"/>
        <end position="1021"/>
    </location>
</feature>
<evidence type="ECO:0000259" key="9">
    <source>
        <dbReference type="Pfam" id="PF05572"/>
    </source>
</evidence>
<dbReference type="InterPro" id="IPR026444">
    <property type="entry name" value="Secre_tail"/>
</dbReference>
<dbReference type="NCBIfam" id="TIGR04183">
    <property type="entry name" value="Por_Secre_tail"/>
    <property type="match status" value="1"/>
</dbReference>
<proteinExistence type="inferred from homology"/>
<accession>A0ABS9UJA2</accession>
<keyword evidence="4" id="KW-0732">Signal</keyword>
<keyword evidence="8" id="KW-1015">Disulfide bond</keyword>
<reference evidence="11" key="1">
    <citation type="submission" date="2022-03" db="EMBL/GenBank/DDBJ databases">
        <title>De novo assembled genomes of Belliella spp. (Cyclobacteriaceae) strains.</title>
        <authorList>
            <person name="Szabo A."/>
            <person name="Korponai K."/>
            <person name="Felfoldi T."/>
        </authorList>
    </citation>
    <scope>NUCLEOTIDE SEQUENCE</scope>
    <source>
        <strain evidence="11">DSM 107340</strain>
    </source>
</reference>
<comment type="similarity">
    <text evidence="1">Belongs to the peptidase M43B family.</text>
</comment>
<keyword evidence="7 11" id="KW-0482">Metalloprotease</keyword>
<evidence type="ECO:0000259" key="10">
    <source>
        <dbReference type="Pfam" id="PF18962"/>
    </source>
</evidence>
<name>A0ABS9UJA2_9BACT</name>
<evidence type="ECO:0000313" key="11">
    <source>
        <dbReference type="EMBL" id="MCH7396444.1"/>
    </source>
</evidence>
<dbReference type="NCBIfam" id="NF038128">
    <property type="entry name" value="choice_anch_J"/>
    <property type="match status" value="1"/>
</dbReference>
<dbReference type="Pfam" id="PF18962">
    <property type="entry name" value="Por_Secre_tail"/>
    <property type="match status" value="1"/>
</dbReference>
<evidence type="ECO:0000256" key="5">
    <source>
        <dbReference type="ARBA" id="ARBA00022801"/>
    </source>
</evidence>
<dbReference type="InterPro" id="IPR024079">
    <property type="entry name" value="MetalloPept_cat_dom_sf"/>
</dbReference>
<dbReference type="CDD" id="cd04275">
    <property type="entry name" value="ZnMc_pappalysin_like"/>
    <property type="match status" value="1"/>
</dbReference>
<keyword evidence="2" id="KW-0645">Protease</keyword>
<keyword evidence="5" id="KW-0378">Hydrolase</keyword>
<evidence type="ECO:0000256" key="1">
    <source>
        <dbReference type="ARBA" id="ARBA00008721"/>
    </source>
</evidence>